<protein>
    <recommendedName>
        <fullName evidence="3">DUF11 domain-containing protein</fullName>
    </recommendedName>
</protein>
<name>L0WIG6_9GAMM</name>
<dbReference type="EMBL" id="AMRJ01000001">
    <property type="protein sequence ID" value="EKF75937.1"/>
    <property type="molecule type" value="Genomic_DNA"/>
</dbReference>
<evidence type="ECO:0000313" key="1">
    <source>
        <dbReference type="EMBL" id="EKF75937.1"/>
    </source>
</evidence>
<dbReference type="STRING" id="1177179.A11A3_00545"/>
<evidence type="ECO:0000313" key="2">
    <source>
        <dbReference type="Proteomes" id="UP000010164"/>
    </source>
</evidence>
<proteinExistence type="predicted"/>
<comment type="caution">
    <text evidence="1">The sequence shown here is derived from an EMBL/GenBank/DDBJ whole genome shotgun (WGS) entry which is preliminary data.</text>
</comment>
<dbReference type="eggNOG" id="COG1470">
    <property type="taxonomic scope" value="Bacteria"/>
</dbReference>
<dbReference type="Proteomes" id="UP000010164">
    <property type="component" value="Unassembled WGS sequence"/>
</dbReference>
<keyword evidence="2" id="KW-1185">Reference proteome</keyword>
<reference evidence="1 2" key="1">
    <citation type="journal article" date="2012" name="J. Bacteriol.">
        <title>Genome Sequence of the Alkane-Degrading Bacterium Alcanivorax hongdengensis Type Strain A-11-3.</title>
        <authorList>
            <person name="Lai Q."/>
            <person name="Shao Z."/>
        </authorList>
    </citation>
    <scope>NUCLEOTIDE SEQUENCE [LARGE SCALE GENOMIC DNA]</scope>
    <source>
        <strain evidence="1 2">A-11-3</strain>
    </source>
</reference>
<gene>
    <name evidence="1" type="ORF">A11A3_00545</name>
</gene>
<evidence type="ECO:0008006" key="3">
    <source>
        <dbReference type="Google" id="ProtNLM"/>
    </source>
</evidence>
<dbReference type="AlphaFoldDB" id="L0WIG6"/>
<sequence>MLLMLTIMKPALAAAPLAGSWIKNQASATYRSCLDDSCAAVSETVEVSSNLVQTLVQSVPALTLVNSQQKPGLPGSLVYFPHQLTNTGNNSDYYQLCISNVSSSIETWKVFSDLDSDGQPDGNNVLFDSSDGDGCWDASSPARGPGETYAIVIEAGIAQGAATGNQSLTITATSQENAGVSASNTDTVQVTQGPVIEVVKAMSRQTVRSPDGPVTVTLTYRNTSRQVAENVVLVDQLPAVSANGVSAGLSYLPASARWSVTGSTVLTDADDGNQGSGSDQVAFCAYQSGSADCQQQVRAVIARLAPGDTGSLTFQVNVDQGLDGGDRLQNQAAFSYQDSDGGLYGSPSPYTTNTVSLSISNALENAQVIANNSDTNSATGLDDSVDTGNLVVRSSLDQGGAVRFQNVIWNGGDGEDTVDIRVDASSDRNGAALASPFPAGTQWQFYKADGYSPLTDSTGDAVVDTGPIPLPDALGNCPPRFVSDGNRCGVLVVLKATLPADAQGGPFQVTVRGTSHTLPAVSNAVTDQLDSIQVAGVDLTNDRPVDGAAPGEGAGPASTPVSTLPLVAGSSGMLRLYVNNTGNRQDTFDLTYSDTNFSAGSLASGWQVVFLADGGNDDCSTTGAAMNNTGLILPGSARLVCARVSAPADGAGNATLPLYFRARSPTTAVSDIKYDQATVAPTAALMLTPDQAGQIVPGGSQVYTHHLDNTGNVTLTQIQLSGVSSGGWGLVLFMDSNGNGQWDSADASIPAGSALPVSLAAGDSLAVFAKVLAPANVAMGTVDTATLTATADSVAGTVSATAKDTTTANDSQASITKEQALDSDCDGVPDGPGTCSGDNCFVYTRFSVEPGQACVVYRLVATNVGAATLYGVTLNDRTQPYTGFLAAATDCQSPAGDCSTSVQAPADNGSGDITVNVGELVSGASATLKFGLRVH</sequence>
<organism evidence="1 2">
    <name type="scientific">Alcanivorax hongdengensis A-11-3</name>
    <dbReference type="NCBI Taxonomy" id="1177179"/>
    <lineage>
        <taxon>Bacteria</taxon>
        <taxon>Pseudomonadati</taxon>
        <taxon>Pseudomonadota</taxon>
        <taxon>Gammaproteobacteria</taxon>
        <taxon>Oceanospirillales</taxon>
        <taxon>Alcanivoracaceae</taxon>
        <taxon>Alcanivorax</taxon>
    </lineage>
</organism>
<dbReference type="OrthoDB" id="28777at2"/>
<accession>L0WIG6</accession>
<dbReference type="PATRIC" id="fig|1177179.3.peg.108"/>